<sequence length="704" mass="74335">MSLHDDRLFPWWLERQLDPSSPDAIPGPGGFRNSTHRNWALLGTVGGPERAVIDPRGLITPVFGGWSLDWWVGADDAWHLPSRTHGMRQALVEDSPVVETTMRIPSGELVHRAWAVAAGGGVPSGGAVIVELTNSSPVPVALALAIRPFGPTGIVPISAIDLDGTSVIVDGRVAMILPKLPSRHATGSERTGDSLRPTLDGTATNAWPVGGVTCESGSASATMIFPLPHTATLRVMLPLVPEAASSGTTAVATTVEPAAAPESARVISGWEAQSRRAPRLEFPDRKFSPALVSSQRFALLHAAGDDAGSWPPAPVGGLDTTEICVALDQHGFHLEAERILLGFADRQRLDGMFEGEADRTDSPGAWLHAVAEHIRLSGDPSIAEVLVGPVAKAAHALRRRQSGRRFTRRSGGELFPTGTGPSWAAEGEDRRAHDIEWALRGFLDAAFVLEIAGQNDAAAEVASFATSLAEAVALSPSVTTIEPVLVKGGVWHESGNAGLSPRRTAMLGMQRLDDGDVSAFDQLSWLLDTGAPLATWPEFVHPRTGGGCGGDGHHGPSTAAFLRLARTLAVIERPDGLHVLPVVPDAWFGQSIEIHDLPTQHGLLSLAVRWHGERPAVLWDVEPHNDGRVSDLVAGQVPFRLSVPGLDPGWSTSERRGEALLAAPIARVSPTDTDTGELLESGELPESGGEGPSISNADGGNSFS</sequence>
<evidence type="ECO:0000313" key="2">
    <source>
        <dbReference type="EMBL" id="CAB4616485.1"/>
    </source>
</evidence>
<organism evidence="2">
    <name type="scientific">freshwater metagenome</name>
    <dbReference type="NCBI Taxonomy" id="449393"/>
    <lineage>
        <taxon>unclassified sequences</taxon>
        <taxon>metagenomes</taxon>
        <taxon>ecological metagenomes</taxon>
    </lineage>
</organism>
<feature type="compositionally biased region" description="Polar residues" evidence="1">
    <location>
        <begin position="694"/>
        <end position="704"/>
    </location>
</feature>
<dbReference type="AlphaFoldDB" id="A0A6J6HYA8"/>
<accession>A0A6J6HYA8</accession>
<dbReference type="InterPro" id="IPR008928">
    <property type="entry name" value="6-hairpin_glycosidase_sf"/>
</dbReference>
<protein>
    <submittedName>
        <fullName evidence="2">Unannotated protein</fullName>
    </submittedName>
</protein>
<reference evidence="2" key="1">
    <citation type="submission" date="2020-05" db="EMBL/GenBank/DDBJ databases">
        <authorList>
            <person name="Chiriac C."/>
            <person name="Salcher M."/>
            <person name="Ghai R."/>
            <person name="Kavagutti S V."/>
        </authorList>
    </citation>
    <scope>NUCLEOTIDE SEQUENCE</scope>
</reference>
<dbReference type="InterPro" id="IPR012341">
    <property type="entry name" value="6hp_glycosidase-like_sf"/>
</dbReference>
<proteinExistence type="predicted"/>
<gene>
    <name evidence="2" type="ORF">UFOPK1835_01441</name>
</gene>
<dbReference type="EMBL" id="CAEZUP010000066">
    <property type="protein sequence ID" value="CAB4616485.1"/>
    <property type="molecule type" value="Genomic_DNA"/>
</dbReference>
<dbReference type="Gene3D" id="1.50.10.10">
    <property type="match status" value="1"/>
</dbReference>
<name>A0A6J6HYA8_9ZZZZ</name>
<dbReference type="SUPFAM" id="SSF48208">
    <property type="entry name" value="Six-hairpin glycosidases"/>
    <property type="match status" value="2"/>
</dbReference>
<evidence type="ECO:0000256" key="1">
    <source>
        <dbReference type="SAM" id="MobiDB-lite"/>
    </source>
</evidence>
<feature type="compositionally biased region" description="Low complexity" evidence="1">
    <location>
        <begin position="676"/>
        <end position="687"/>
    </location>
</feature>
<dbReference type="GO" id="GO:0005975">
    <property type="term" value="P:carbohydrate metabolic process"/>
    <property type="evidence" value="ECO:0007669"/>
    <property type="project" value="InterPro"/>
</dbReference>
<feature type="region of interest" description="Disordered" evidence="1">
    <location>
        <begin position="666"/>
        <end position="704"/>
    </location>
</feature>